<accession>T2KQE9</accession>
<dbReference type="eggNOG" id="COG3797">
    <property type="taxonomic scope" value="Bacteria"/>
</dbReference>
<dbReference type="InterPro" id="IPR012545">
    <property type="entry name" value="DUF1697"/>
</dbReference>
<dbReference type="Gene3D" id="3.30.70.1280">
    <property type="entry name" value="SP0830-like domains"/>
    <property type="match status" value="1"/>
</dbReference>
<proteinExistence type="predicted"/>
<dbReference type="Pfam" id="PF08002">
    <property type="entry name" value="DUF1697"/>
    <property type="match status" value="1"/>
</dbReference>
<organism evidence="1 2">
    <name type="scientific">Formosa agariphila (strain DSM 15362 / KCTC 12365 / LMG 23005 / KMM 3901 / M-2Alg 35-1)</name>
    <dbReference type="NCBI Taxonomy" id="1347342"/>
    <lineage>
        <taxon>Bacteria</taxon>
        <taxon>Pseudomonadati</taxon>
        <taxon>Bacteroidota</taxon>
        <taxon>Flavobacteriia</taxon>
        <taxon>Flavobacteriales</taxon>
        <taxon>Flavobacteriaceae</taxon>
        <taxon>Formosa</taxon>
    </lineage>
</organism>
<dbReference type="PANTHER" id="PTHR36439:SF1">
    <property type="entry name" value="DUF1697 DOMAIN-CONTAINING PROTEIN"/>
    <property type="match status" value="1"/>
</dbReference>
<dbReference type="EMBL" id="HG315671">
    <property type="protein sequence ID" value="CDF80728.1"/>
    <property type="molecule type" value="Genomic_DNA"/>
</dbReference>
<evidence type="ECO:0000313" key="2">
    <source>
        <dbReference type="Proteomes" id="UP000016160"/>
    </source>
</evidence>
<dbReference type="SUPFAM" id="SSF160379">
    <property type="entry name" value="SP0830-like"/>
    <property type="match status" value="1"/>
</dbReference>
<sequence length="178" mass="20125">MTTYIALLRGINVSGQKKVPMADLRTLMSDLGFENVKTYIQSGNVVFQSSEEHVLILENQISESILNVFGFEVPVLVKSQLQFQEIFDSNPFSEVQKSNSYFTLLAEIPKSDAVESVSKETVVNETFVITDSCVYFYSEHGYGKAKCNNNFFERKLKVSATTRNFKTMQKLLSLCSDL</sequence>
<dbReference type="RefSeq" id="WP_038532013.1">
    <property type="nucleotide sequence ID" value="NZ_HG315671.1"/>
</dbReference>
<dbReference type="HOGENOM" id="CLU_106303_2_0_10"/>
<dbReference type="AlphaFoldDB" id="T2KQE9"/>
<dbReference type="OrthoDB" id="9806494at2"/>
<keyword evidence="2" id="KW-1185">Reference proteome</keyword>
<name>T2KQE9_FORAG</name>
<dbReference type="PANTHER" id="PTHR36439">
    <property type="entry name" value="BLL4334 PROTEIN"/>
    <property type="match status" value="1"/>
</dbReference>
<evidence type="ECO:0000313" key="1">
    <source>
        <dbReference type="EMBL" id="CDF80728.1"/>
    </source>
</evidence>
<dbReference type="Gene3D" id="3.30.70.1260">
    <property type="entry name" value="bacterial protein sp0830 like"/>
    <property type="match status" value="1"/>
</dbReference>
<dbReference type="PIRSF" id="PIRSF008502">
    <property type="entry name" value="UCP008502"/>
    <property type="match status" value="1"/>
</dbReference>
<gene>
    <name evidence="1" type="ORF">BN863_30160</name>
</gene>
<dbReference type="Proteomes" id="UP000016160">
    <property type="component" value="Chromosome"/>
</dbReference>
<protein>
    <submittedName>
        <fullName evidence="1">PF08002 family protein</fullName>
    </submittedName>
</protein>
<dbReference type="STRING" id="1347342.BN863_30160"/>
<reference evidence="1 2" key="1">
    <citation type="journal article" date="2013" name="Appl. Environ. Microbiol.">
        <title>The genome of the alga-associated marine flavobacterium Formosa agariphila KMM 3901T reveals a broad potential for degradation of algal polysaccharides.</title>
        <authorList>
            <person name="Mann A.J."/>
            <person name="Hahnke R.L."/>
            <person name="Huang S."/>
            <person name="Werner J."/>
            <person name="Xing P."/>
            <person name="Barbeyron T."/>
            <person name="Huettel B."/>
            <person name="Stueber K."/>
            <person name="Reinhardt R."/>
            <person name="Harder J."/>
            <person name="Gloeckner F.O."/>
            <person name="Amann R.I."/>
            <person name="Teeling H."/>
        </authorList>
    </citation>
    <scope>NUCLEOTIDE SEQUENCE [LARGE SCALE GENOMIC DNA]</scope>
    <source>
        <strain evidence="2">DSM 15362 / KCTC 12365 / LMG 23005 / KMM 3901</strain>
    </source>
</reference>
<dbReference type="PATRIC" id="fig|1347342.6.peg.3035"/>